<dbReference type="InterPro" id="IPR047122">
    <property type="entry name" value="Trans-enoyl_RdTase-like"/>
</dbReference>
<dbReference type="SMART" id="SM00829">
    <property type="entry name" value="PKS_ER"/>
    <property type="match status" value="1"/>
</dbReference>
<dbReference type="SUPFAM" id="SSF51735">
    <property type="entry name" value="NAD(P)-binding Rossmann-fold domains"/>
    <property type="match status" value="1"/>
</dbReference>
<evidence type="ECO:0000313" key="6">
    <source>
        <dbReference type="Proteomes" id="UP000078576"/>
    </source>
</evidence>
<keyword evidence="3" id="KW-0560">Oxidoreductase</keyword>
<evidence type="ECO:0000256" key="1">
    <source>
        <dbReference type="ARBA" id="ARBA00008072"/>
    </source>
</evidence>
<name>A0A194VBD9_CYTMA</name>
<organism evidence="5 6">
    <name type="scientific">Cytospora mali</name>
    <name type="common">Apple Valsa canker fungus</name>
    <name type="synonym">Valsa mali</name>
    <dbReference type="NCBI Taxonomy" id="578113"/>
    <lineage>
        <taxon>Eukaryota</taxon>
        <taxon>Fungi</taxon>
        <taxon>Dikarya</taxon>
        <taxon>Ascomycota</taxon>
        <taxon>Pezizomycotina</taxon>
        <taxon>Sordariomycetes</taxon>
        <taxon>Sordariomycetidae</taxon>
        <taxon>Diaporthales</taxon>
        <taxon>Cytosporaceae</taxon>
        <taxon>Cytospora</taxon>
    </lineage>
</organism>
<dbReference type="STRING" id="694573.A0A194VBD9"/>
<keyword evidence="6" id="KW-1185">Reference proteome</keyword>
<protein>
    <submittedName>
        <fullName evidence="5">Enoyl reductase LovC</fullName>
    </submittedName>
</protein>
<dbReference type="Proteomes" id="UP000078576">
    <property type="component" value="Unassembled WGS sequence"/>
</dbReference>
<dbReference type="InterPro" id="IPR013149">
    <property type="entry name" value="ADH-like_C"/>
</dbReference>
<accession>A0A194VBD9</accession>
<feature type="domain" description="Enoyl reductase (ER)" evidence="4">
    <location>
        <begin position="25"/>
        <end position="361"/>
    </location>
</feature>
<dbReference type="AlphaFoldDB" id="A0A194VBD9"/>
<reference evidence="6" key="1">
    <citation type="submission" date="2014-12" db="EMBL/GenBank/DDBJ databases">
        <title>Genome Sequence of Valsa Canker Pathogens Uncovers a Specific Adaption of Colonization on Woody Bark.</title>
        <authorList>
            <person name="Yin Z."/>
            <person name="Liu H."/>
            <person name="Gao X."/>
            <person name="Li Z."/>
            <person name="Song N."/>
            <person name="Ke X."/>
            <person name="Dai Q."/>
            <person name="Wu Y."/>
            <person name="Sun Y."/>
            <person name="Xu J.-R."/>
            <person name="Kang Z.K."/>
            <person name="Wang L."/>
            <person name="Huang L."/>
        </authorList>
    </citation>
    <scope>NUCLEOTIDE SEQUENCE [LARGE SCALE GENOMIC DNA]</scope>
    <source>
        <strain evidence="6">SXYL134</strain>
    </source>
</reference>
<dbReference type="PANTHER" id="PTHR45348:SF6">
    <property type="entry name" value="TRANS-ENOYL REDUCTASE APDC"/>
    <property type="match status" value="1"/>
</dbReference>
<dbReference type="EMBL" id="KN714767">
    <property type="protein sequence ID" value="KUI61106.1"/>
    <property type="molecule type" value="Genomic_DNA"/>
</dbReference>
<evidence type="ECO:0000259" key="4">
    <source>
        <dbReference type="SMART" id="SM00829"/>
    </source>
</evidence>
<dbReference type="CDD" id="cd08249">
    <property type="entry name" value="enoyl_reductase_like"/>
    <property type="match status" value="1"/>
</dbReference>
<evidence type="ECO:0000256" key="2">
    <source>
        <dbReference type="ARBA" id="ARBA00022857"/>
    </source>
</evidence>
<dbReference type="PANTHER" id="PTHR45348">
    <property type="entry name" value="HYPOTHETICAL OXIDOREDUCTASE (EUROFUNG)"/>
    <property type="match status" value="1"/>
</dbReference>
<gene>
    <name evidence="5" type="ORF">VP1G_08285</name>
</gene>
<dbReference type="InterPro" id="IPR011032">
    <property type="entry name" value="GroES-like_sf"/>
</dbReference>
<dbReference type="OrthoDB" id="48317at2759"/>
<dbReference type="GO" id="GO:0016651">
    <property type="term" value="F:oxidoreductase activity, acting on NAD(P)H"/>
    <property type="evidence" value="ECO:0007669"/>
    <property type="project" value="InterPro"/>
</dbReference>
<sequence>MSAAAAIPAPGLPQTQRAILASAKGEWVISQDAPVPELEPDNIIIRTVAVALNPVDTKMVGPFIAEGAMFGFDCAGFVAAIGSDVAAARPDLKVGDRVCGCADGMNRFRPRAGAFGEYVALDGDMALKIPEGVNFDEAAGMGMRIATAGMALFYSLGIPTEWLLKAAGDQMPVLVYGGSTSTGTMAIQLLKLCNIKVITTCSPRNFDLVRSYGADEVFDYNSPSCGADIRAATGNALDYALDCITEEGSMKICYQAIGRCGGKYTALDPHPESKRKVVEPDWILASRLGGKPCSWPAPYGNDGDAQVKEFAKPFFETIQKLFDEGKLTPHPTKVSPGGFEGLAGEGVTAIRKGQISGQKLVYRINEEKTTE</sequence>
<dbReference type="InterPro" id="IPR013154">
    <property type="entry name" value="ADH-like_N"/>
</dbReference>
<dbReference type="Gene3D" id="3.40.50.720">
    <property type="entry name" value="NAD(P)-binding Rossmann-like Domain"/>
    <property type="match status" value="1"/>
</dbReference>
<dbReference type="Pfam" id="PF00107">
    <property type="entry name" value="ADH_zinc_N"/>
    <property type="match status" value="1"/>
</dbReference>
<proteinExistence type="inferred from homology"/>
<dbReference type="Gene3D" id="3.90.180.10">
    <property type="entry name" value="Medium-chain alcohol dehydrogenases, catalytic domain"/>
    <property type="match status" value="1"/>
</dbReference>
<dbReference type="InterPro" id="IPR020843">
    <property type="entry name" value="ER"/>
</dbReference>
<comment type="similarity">
    <text evidence="1">Belongs to the zinc-containing alcohol dehydrogenase family.</text>
</comment>
<dbReference type="InterPro" id="IPR036291">
    <property type="entry name" value="NAD(P)-bd_dom_sf"/>
</dbReference>
<dbReference type="Pfam" id="PF08240">
    <property type="entry name" value="ADH_N"/>
    <property type="match status" value="1"/>
</dbReference>
<keyword evidence="2" id="KW-0521">NADP</keyword>
<evidence type="ECO:0000256" key="3">
    <source>
        <dbReference type="ARBA" id="ARBA00023002"/>
    </source>
</evidence>
<dbReference type="SUPFAM" id="SSF50129">
    <property type="entry name" value="GroES-like"/>
    <property type="match status" value="1"/>
</dbReference>
<evidence type="ECO:0000313" key="5">
    <source>
        <dbReference type="EMBL" id="KUI61106.1"/>
    </source>
</evidence>